<evidence type="ECO:0008006" key="3">
    <source>
        <dbReference type="Google" id="ProtNLM"/>
    </source>
</evidence>
<protein>
    <recommendedName>
        <fullName evidence="3">Methyltransferase domain-containing protein</fullName>
    </recommendedName>
</protein>
<name>A0A1H1R6I4_9MICO</name>
<accession>A0A1H1R6I4</accession>
<evidence type="ECO:0000313" key="1">
    <source>
        <dbReference type="EMBL" id="SDS31424.1"/>
    </source>
</evidence>
<dbReference type="Proteomes" id="UP000199649">
    <property type="component" value="Chromosome I"/>
</dbReference>
<reference evidence="2" key="1">
    <citation type="submission" date="2016-10" db="EMBL/GenBank/DDBJ databases">
        <authorList>
            <person name="Varghese N."/>
            <person name="Submissions S."/>
        </authorList>
    </citation>
    <scope>NUCLEOTIDE SEQUENCE [LARGE SCALE GENOMIC DNA]</scope>
    <source>
        <strain evidence="2">DSM 22965</strain>
    </source>
</reference>
<keyword evidence="2" id="KW-1185">Reference proteome</keyword>
<evidence type="ECO:0000313" key="2">
    <source>
        <dbReference type="Proteomes" id="UP000199649"/>
    </source>
</evidence>
<gene>
    <name evidence="1" type="ORF">SAMN04489719_2034</name>
</gene>
<dbReference type="SUPFAM" id="SSF53335">
    <property type="entry name" value="S-adenosyl-L-methionine-dependent methyltransferases"/>
    <property type="match status" value="1"/>
</dbReference>
<dbReference type="STRING" id="684552.SAMN04489719_2034"/>
<organism evidence="1 2">
    <name type="scientific">Agrococcus carbonis</name>
    <dbReference type="NCBI Taxonomy" id="684552"/>
    <lineage>
        <taxon>Bacteria</taxon>
        <taxon>Bacillati</taxon>
        <taxon>Actinomycetota</taxon>
        <taxon>Actinomycetes</taxon>
        <taxon>Micrococcales</taxon>
        <taxon>Microbacteriaceae</taxon>
        <taxon>Agrococcus</taxon>
    </lineage>
</organism>
<dbReference type="Gene3D" id="3.40.50.150">
    <property type="entry name" value="Vaccinia Virus protein VP39"/>
    <property type="match status" value="1"/>
</dbReference>
<dbReference type="EMBL" id="LT629734">
    <property type="protein sequence ID" value="SDS31424.1"/>
    <property type="molecule type" value="Genomic_DNA"/>
</dbReference>
<dbReference type="AlphaFoldDB" id="A0A1H1R6I4"/>
<dbReference type="InterPro" id="IPR029063">
    <property type="entry name" value="SAM-dependent_MTases_sf"/>
</dbReference>
<proteinExistence type="predicted"/>
<sequence>MAKPTGRITRGTTGVNRLRRVDRWIAAQPAARVPGALVVDLGYGASATTSLELHERLARRNPSVEVLGLEIDPERVAIATAELAAAREAGPSRYGRAIASDARVSFALGGFEVPAPRPPHVIRAMNVLRQYDEHEVAGHWATMLARLAPGGLLVEGTSNEVGRVCAWVALDVAGPRSLTIALKVDELGTDAMEAPSVVAERLPKALIHRNVPGERVHALLAELDRAWAVEAPLADFGATQRWVATVRRMRSAGWPVADGPARWRLGELTVAWSAVAPGAAPVPRRPEDSRG</sequence>